<evidence type="ECO:0000256" key="7">
    <source>
        <dbReference type="ARBA" id="ARBA00054210"/>
    </source>
</evidence>
<dbReference type="Pfam" id="PF03834">
    <property type="entry name" value="Rad10"/>
    <property type="match status" value="1"/>
</dbReference>
<dbReference type="GO" id="GO:0003684">
    <property type="term" value="F:damaged DNA binding"/>
    <property type="evidence" value="ECO:0007669"/>
    <property type="project" value="InterPro"/>
</dbReference>
<dbReference type="EMBL" id="HBUF01054808">
    <property type="protein sequence ID" value="CAG6623393.1"/>
    <property type="molecule type" value="Transcribed_RNA"/>
</dbReference>
<dbReference type="Gene3D" id="3.40.50.10130">
    <property type="match status" value="1"/>
</dbReference>
<dbReference type="GO" id="GO:0032204">
    <property type="term" value="P:regulation of telomere maintenance"/>
    <property type="evidence" value="ECO:0007669"/>
    <property type="project" value="UniProtKB-ARBA"/>
</dbReference>
<evidence type="ECO:0000256" key="6">
    <source>
        <dbReference type="ARBA" id="ARBA00023242"/>
    </source>
</evidence>
<feature type="compositionally biased region" description="Polar residues" evidence="9">
    <location>
        <begin position="1"/>
        <end position="25"/>
    </location>
</feature>
<dbReference type="SUPFAM" id="SSF52980">
    <property type="entry name" value="Restriction endonuclease-like"/>
    <property type="match status" value="1"/>
</dbReference>
<evidence type="ECO:0000256" key="8">
    <source>
        <dbReference type="ARBA" id="ARBA00071993"/>
    </source>
</evidence>
<accession>A0A8D8Q1V0</accession>
<evidence type="ECO:0000313" key="11">
    <source>
        <dbReference type="EMBL" id="CAG6623392.1"/>
    </source>
</evidence>
<evidence type="ECO:0000256" key="2">
    <source>
        <dbReference type="ARBA" id="ARBA00008283"/>
    </source>
</evidence>
<evidence type="ECO:0000256" key="5">
    <source>
        <dbReference type="ARBA" id="ARBA00023204"/>
    </source>
</evidence>
<dbReference type="InterPro" id="IPR047260">
    <property type="entry name" value="ERCC1-like_central_dom"/>
</dbReference>
<dbReference type="AlphaFoldDB" id="A0A8D8Q1V0"/>
<proteinExistence type="inferred from homology"/>
<dbReference type="GO" id="GO:0000110">
    <property type="term" value="C:nucleotide-excision repair factor 1 complex"/>
    <property type="evidence" value="ECO:0007669"/>
    <property type="project" value="TreeGrafter"/>
</dbReference>
<dbReference type="GO" id="GO:0070522">
    <property type="term" value="C:ERCC4-ERCC1 complex"/>
    <property type="evidence" value="ECO:0007669"/>
    <property type="project" value="TreeGrafter"/>
</dbReference>
<dbReference type="NCBIfam" id="TIGR00597">
    <property type="entry name" value="rad10"/>
    <property type="match status" value="1"/>
</dbReference>
<feature type="region of interest" description="Disordered" evidence="9">
    <location>
        <begin position="236"/>
        <end position="275"/>
    </location>
</feature>
<comment type="similarity">
    <text evidence="2">Belongs to the ERCC1/RAD10/SWI10 family.</text>
</comment>
<evidence type="ECO:0000256" key="1">
    <source>
        <dbReference type="ARBA" id="ARBA00004123"/>
    </source>
</evidence>
<dbReference type="CDD" id="cd22325">
    <property type="entry name" value="ERCC1_C-like"/>
    <property type="match status" value="1"/>
</dbReference>
<evidence type="ECO:0000256" key="3">
    <source>
        <dbReference type="ARBA" id="ARBA00022763"/>
    </source>
</evidence>
<dbReference type="GO" id="GO:0006312">
    <property type="term" value="P:mitotic recombination"/>
    <property type="evidence" value="ECO:0007669"/>
    <property type="project" value="TreeGrafter"/>
</dbReference>
<dbReference type="FunFam" id="3.40.50.10130:FF:000001">
    <property type="entry name" value="DNA excision repair protein ERCC-1"/>
    <property type="match status" value="1"/>
</dbReference>
<organism evidence="11">
    <name type="scientific">Cacopsylla melanoneura</name>
    <dbReference type="NCBI Taxonomy" id="428564"/>
    <lineage>
        <taxon>Eukaryota</taxon>
        <taxon>Metazoa</taxon>
        <taxon>Ecdysozoa</taxon>
        <taxon>Arthropoda</taxon>
        <taxon>Hexapoda</taxon>
        <taxon>Insecta</taxon>
        <taxon>Pterygota</taxon>
        <taxon>Neoptera</taxon>
        <taxon>Paraneoptera</taxon>
        <taxon>Hemiptera</taxon>
        <taxon>Sternorrhyncha</taxon>
        <taxon>Psylloidea</taxon>
        <taxon>Psyllidae</taxon>
        <taxon>Psyllinae</taxon>
        <taxon>Cacopsylla</taxon>
    </lineage>
</organism>
<name>A0A8D8Q1V0_9HEMI</name>
<protein>
    <recommendedName>
        <fullName evidence="8">DNA excision repair protein ERCC-1</fullName>
    </recommendedName>
</protein>
<feature type="domain" description="ERCC1-like central" evidence="10">
    <location>
        <begin position="39"/>
        <end position="152"/>
    </location>
</feature>
<dbReference type="InterPro" id="IPR004579">
    <property type="entry name" value="ERCC1/RAD10/SWI10"/>
</dbReference>
<keyword evidence="6" id="KW-0539">Nucleus</keyword>
<dbReference type="InterPro" id="IPR011335">
    <property type="entry name" value="Restrct_endonuc-II-like"/>
</dbReference>
<comment type="subcellular location">
    <subcellularLocation>
        <location evidence="1">Nucleus</location>
    </subcellularLocation>
</comment>
<reference evidence="11" key="1">
    <citation type="submission" date="2021-05" db="EMBL/GenBank/DDBJ databases">
        <authorList>
            <person name="Alioto T."/>
            <person name="Alioto T."/>
            <person name="Gomez Garrido J."/>
        </authorList>
    </citation>
    <scope>NUCLEOTIDE SEQUENCE</scope>
</reference>
<dbReference type="EMBL" id="HBUF01383222">
    <property type="protein sequence ID" value="CAG6731113.1"/>
    <property type="molecule type" value="Transcribed_RNA"/>
</dbReference>
<comment type="function">
    <text evidence="7">Non-catalytic component of a structure-specific DNA repair endonuclease responsible for the 5'-incision during DNA repair. Responsible, in conjunction with SLX4, for the first step in the repair of interstrand cross-links (ICL). Participates in the processing of anaphase bridge-generating DNA structures, which consist in incompletely processed DNA lesions arising during S or G2 phase, and can result in cytokinesis failure. Also required for homology-directed repair (HDR) of DNA double-strand breaks, in conjunction with SLX4.</text>
</comment>
<keyword evidence="4" id="KW-0238">DNA-binding</keyword>
<dbReference type="GO" id="GO:0070914">
    <property type="term" value="P:UV-damage excision repair"/>
    <property type="evidence" value="ECO:0007669"/>
    <property type="project" value="TreeGrafter"/>
</dbReference>
<evidence type="ECO:0000256" key="9">
    <source>
        <dbReference type="SAM" id="MobiDB-lite"/>
    </source>
</evidence>
<dbReference type="PANTHER" id="PTHR12749">
    <property type="entry name" value="EXCISION REPAIR CROSS-COMPLEMENTING 1 ERCC1"/>
    <property type="match status" value="1"/>
</dbReference>
<dbReference type="GO" id="GO:0006289">
    <property type="term" value="P:nucleotide-excision repair"/>
    <property type="evidence" value="ECO:0007669"/>
    <property type="project" value="UniProtKB-ARBA"/>
</dbReference>
<dbReference type="Gene3D" id="1.10.150.20">
    <property type="entry name" value="5' to 3' exonuclease, C-terminal subdomain"/>
    <property type="match status" value="1"/>
</dbReference>
<feature type="region of interest" description="Disordered" evidence="9">
    <location>
        <begin position="1"/>
        <end position="40"/>
    </location>
</feature>
<dbReference type="PANTHER" id="PTHR12749:SF0">
    <property type="entry name" value="DNA EXCISION REPAIR PROTEIN ERCC-1"/>
    <property type="match status" value="1"/>
</dbReference>
<evidence type="ECO:0000259" key="10">
    <source>
        <dbReference type="Pfam" id="PF03834"/>
    </source>
</evidence>
<sequence>MDQEKASTSNDSPSTVQGDSNSGTDQPPKPSASKSSNAILVNPRQKGNPLLKHIGKVPWEYDERIVPDYVMGRTTCALFLSIKYHGLKPDYIADRIKALGKLYELRVLLVMVDNKDPHHSLKYLTRVCLLCDLTLMLAWSPEEAGQMIETYKVFENKPPDMIMEKQDTDPHAKLVSTLTTVRSVNKTDATTLLSTFGSLEAIIKASKDSLSLCPGLGPSKASRLYNVLHQPFLISDNSGVNEPANKKPKKDGGTSDSTNKDKAGIMRYLKKPEES</sequence>
<dbReference type="GO" id="GO:0003697">
    <property type="term" value="F:single-stranded DNA binding"/>
    <property type="evidence" value="ECO:0007669"/>
    <property type="project" value="TreeGrafter"/>
</dbReference>
<dbReference type="EMBL" id="HBUF01054807">
    <property type="protein sequence ID" value="CAG6623392.1"/>
    <property type="molecule type" value="Transcribed_RNA"/>
</dbReference>
<dbReference type="GO" id="GO:0006302">
    <property type="term" value="P:double-strand break repair"/>
    <property type="evidence" value="ECO:0007669"/>
    <property type="project" value="UniProtKB-ARBA"/>
</dbReference>
<feature type="compositionally biased region" description="Basic and acidic residues" evidence="9">
    <location>
        <begin position="250"/>
        <end position="275"/>
    </location>
</feature>
<keyword evidence="5" id="KW-0234">DNA repair</keyword>
<keyword evidence="3" id="KW-0227">DNA damage</keyword>
<dbReference type="FunFam" id="1.10.150.20:FF:000017">
    <property type="entry name" value="DNA excision repair protein ERCC-1"/>
    <property type="match status" value="1"/>
</dbReference>
<dbReference type="InterPro" id="IPR010994">
    <property type="entry name" value="RuvA_2-like"/>
</dbReference>
<evidence type="ECO:0000256" key="4">
    <source>
        <dbReference type="ARBA" id="ARBA00023125"/>
    </source>
</evidence>
<dbReference type="SUPFAM" id="SSF47781">
    <property type="entry name" value="RuvA domain 2-like"/>
    <property type="match status" value="1"/>
</dbReference>
<dbReference type="Pfam" id="PF14520">
    <property type="entry name" value="HHH_5"/>
    <property type="match status" value="1"/>
</dbReference>
<dbReference type="EMBL" id="HBUF01383223">
    <property type="protein sequence ID" value="CAG6731114.1"/>
    <property type="molecule type" value="Transcribed_RNA"/>
</dbReference>